<feature type="compositionally biased region" description="Low complexity" evidence="1">
    <location>
        <begin position="219"/>
        <end position="234"/>
    </location>
</feature>
<proteinExistence type="predicted"/>
<reference evidence="2 3" key="1">
    <citation type="journal article" date="2010" name="Nat. Biotechnol.">
        <title>Genome sequence of the model mushroom Schizophyllum commune.</title>
        <authorList>
            <person name="Ohm R.A."/>
            <person name="de Jong J.F."/>
            <person name="Lugones L.G."/>
            <person name="Aerts A."/>
            <person name="Kothe E."/>
            <person name="Stajich J.E."/>
            <person name="de Vries R.P."/>
            <person name="Record E."/>
            <person name="Levasseur A."/>
            <person name="Baker S.E."/>
            <person name="Bartholomew K.A."/>
            <person name="Coutinho P.M."/>
            <person name="Erdmann S."/>
            <person name="Fowler T.J."/>
            <person name="Gathman A.C."/>
            <person name="Lombard V."/>
            <person name="Henrissat B."/>
            <person name="Knabe N."/>
            <person name="Kuees U."/>
            <person name="Lilly W.W."/>
            <person name="Lindquist E."/>
            <person name="Lucas S."/>
            <person name="Magnuson J.K."/>
            <person name="Piumi F."/>
            <person name="Raudaskoski M."/>
            <person name="Salamov A."/>
            <person name="Schmutz J."/>
            <person name="Schwarze F.W.M.R."/>
            <person name="vanKuyk P.A."/>
            <person name="Horton J.S."/>
            <person name="Grigoriev I.V."/>
            <person name="Woesten H.A.B."/>
        </authorList>
    </citation>
    <scope>NUCLEOTIDE SEQUENCE [LARGE SCALE GENOMIC DNA]</scope>
    <source>
        <strain evidence="3">H4-8 / FGSC 9210</strain>
    </source>
</reference>
<evidence type="ECO:0000313" key="2">
    <source>
        <dbReference type="EMBL" id="EFI95800.1"/>
    </source>
</evidence>
<dbReference type="HOGENOM" id="CLU_408279_0_0_1"/>
<protein>
    <submittedName>
        <fullName evidence="2">Expressed protein</fullName>
    </submittedName>
</protein>
<feature type="compositionally biased region" description="Basic and acidic residues" evidence="1">
    <location>
        <begin position="349"/>
        <end position="361"/>
    </location>
</feature>
<dbReference type="InParanoid" id="D8QA99"/>
<feature type="region of interest" description="Disordered" evidence="1">
    <location>
        <begin position="29"/>
        <end position="72"/>
    </location>
</feature>
<keyword evidence="3" id="KW-1185">Reference proteome</keyword>
<dbReference type="GeneID" id="9588707"/>
<dbReference type="EMBL" id="GL377308">
    <property type="protein sequence ID" value="EFI95800.1"/>
    <property type="molecule type" value="Genomic_DNA"/>
</dbReference>
<feature type="compositionally biased region" description="Low complexity" evidence="1">
    <location>
        <begin position="156"/>
        <end position="165"/>
    </location>
</feature>
<feature type="compositionally biased region" description="Basic residues" evidence="1">
    <location>
        <begin position="444"/>
        <end position="462"/>
    </location>
</feature>
<feature type="region of interest" description="Disordered" evidence="1">
    <location>
        <begin position="130"/>
        <end position="165"/>
    </location>
</feature>
<dbReference type="KEGG" id="scm:SCHCO_02630830"/>
<feature type="region of interest" description="Disordered" evidence="1">
    <location>
        <begin position="273"/>
        <end position="483"/>
    </location>
</feature>
<dbReference type="AlphaFoldDB" id="D8QA99"/>
<dbReference type="Proteomes" id="UP000007431">
    <property type="component" value="Unassembled WGS sequence"/>
</dbReference>
<accession>D8QA99</accession>
<dbReference type="RefSeq" id="XP_003030703.1">
    <property type="nucleotide sequence ID" value="XM_003030657.1"/>
</dbReference>
<dbReference type="OMA" id="DWWKTSF"/>
<dbReference type="STRING" id="578458.D8QA99"/>
<feature type="region of interest" description="Disordered" evidence="1">
    <location>
        <begin position="205"/>
        <end position="234"/>
    </location>
</feature>
<dbReference type="VEuPathDB" id="FungiDB:SCHCODRAFT_02630830"/>
<feature type="compositionally biased region" description="Low complexity" evidence="1">
    <location>
        <begin position="425"/>
        <end position="443"/>
    </location>
</feature>
<sequence>MAATDGDWHVIARDWWRTPVEGATWVDAERKQGGDGSEEAVWPPAPRARGPLVHIRAGEPCGSSSRRSADDMRLSTELPGVRGASDVLADYEAAVGFDDGPKWDKPLRTDVTDASLWRELVDALTFVDAPTRTTTPADGNSDGDDELLFDESSPATSSSGSLHRSTSTLSSLDFSELQGSSHTSSWSVPATPKVAPVDVVVESPEQELHDPLSSSPRRTITASPIPSSTSPAPSFTFPTLDVPAVKIIKDDQGFYSQVDDGTTDSLLPPFLHDAAARRRRPQSKTRAIVDSLRNPAMHDSGYGKIGMVRSGRKTSGTVDPLELPTPPSSASSSGAGSLDVPTPSSSSRDSSRSSSERRSLSDDDGWFEASPAPAPARPQSPQRPSLTTQRHEHAEAARERFLALNRARFEPPTPPPQPAEEEQPQQHQRSTSASSQQSPSSSQKGKHSRSASKTSRKHRRSGSKSVSVSTPAPPPEPVPVPPPTSHPIFYPGYGAFMPQAAYGPMYGAPMPPQPPAQPLFVPQYAPPQAMYAPALPPPLLSPSMAMKPHMIKFMSPMTAVPRMRN</sequence>
<dbReference type="eggNOG" id="ENOG502T0TK">
    <property type="taxonomic scope" value="Eukaryota"/>
</dbReference>
<evidence type="ECO:0000256" key="1">
    <source>
        <dbReference type="SAM" id="MobiDB-lite"/>
    </source>
</evidence>
<organism evidence="3">
    <name type="scientific">Schizophyllum commune (strain H4-8 / FGSC 9210)</name>
    <name type="common">Split gill fungus</name>
    <dbReference type="NCBI Taxonomy" id="578458"/>
    <lineage>
        <taxon>Eukaryota</taxon>
        <taxon>Fungi</taxon>
        <taxon>Dikarya</taxon>
        <taxon>Basidiomycota</taxon>
        <taxon>Agaricomycotina</taxon>
        <taxon>Agaricomycetes</taxon>
        <taxon>Agaricomycetidae</taxon>
        <taxon>Agaricales</taxon>
        <taxon>Schizophyllaceae</taxon>
        <taxon>Schizophyllum</taxon>
    </lineage>
</organism>
<name>D8QA99_SCHCM</name>
<feature type="compositionally biased region" description="Basic and acidic residues" evidence="1">
    <location>
        <begin position="389"/>
        <end position="401"/>
    </location>
</feature>
<gene>
    <name evidence="2" type="ORF">SCHCODRAFT_257800</name>
</gene>
<evidence type="ECO:0000313" key="3">
    <source>
        <dbReference type="Proteomes" id="UP000007431"/>
    </source>
</evidence>
<dbReference type="OrthoDB" id="2943086at2759"/>
<feature type="compositionally biased region" description="Low complexity" evidence="1">
    <location>
        <begin position="328"/>
        <end position="337"/>
    </location>
</feature>
<feature type="compositionally biased region" description="Pro residues" evidence="1">
    <location>
        <begin position="471"/>
        <end position="483"/>
    </location>
</feature>